<protein>
    <submittedName>
        <fullName evidence="1">Uncharacterized protein</fullName>
    </submittedName>
</protein>
<keyword evidence="2" id="KW-1185">Reference proteome</keyword>
<name>A0A9P6FZB2_9FUNG</name>
<dbReference type="Proteomes" id="UP000780801">
    <property type="component" value="Unassembled WGS sequence"/>
</dbReference>
<sequence length="246" mass="28447">MDSQDTITSFTKAIEDAMLDYESAVKAHLVNVANKASILQSFYSSTRFKQDKYDYREALRHDLDVATTVILRMRKHISDQKPSGEGFEKVLFQPDEDFNTSMVVVNELLNVKEYDWIPYLQLMNEVKERVFLNLNHLSDDERKIFLQSPLVIELGDGDVRSWRAHSQGSCKSTKNLIRQTQNLVKELARSKKTPVMIELVKISEFRMSIFCCSCHFWMRVRGRSVICAQLNSTHELSSNFSPTHVT</sequence>
<evidence type="ECO:0000313" key="1">
    <source>
        <dbReference type="EMBL" id="KAF9583445.1"/>
    </source>
</evidence>
<comment type="caution">
    <text evidence="1">The sequence shown here is derived from an EMBL/GenBank/DDBJ whole genome shotgun (WGS) entry which is preliminary data.</text>
</comment>
<accession>A0A9P6FZB2</accession>
<dbReference type="AlphaFoldDB" id="A0A9P6FZB2"/>
<organism evidence="1 2">
    <name type="scientific">Lunasporangiospora selenospora</name>
    <dbReference type="NCBI Taxonomy" id="979761"/>
    <lineage>
        <taxon>Eukaryota</taxon>
        <taxon>Fungi</taxon>
        <taxon>Fungi incertae sedis</taxon>
        <taxon>Mucoromycota</taxon>
        <taxon>Mortierellomycotina</taxon>
        <taxon>Mortierellomycetes</taxon>
        <taxon>Mortierellales</taxon>
        <taxon>Mortierellaceae</taxon>
        <taxon>Lunasporangiospora</taxon>
    </lineage>
</organism>
<dbReference type="EMBL" id="JAABOA010000696">
    <property type="protein sequence ID" value="KAF9583445.1"/>
    <property type="molecule type" value="Genomic_DNA"/>
</dbReference>
<dbReference type="OrthoDB" id="2446134at2759"/>
<proteinExistence type="predicted"/>
<reference evidence="1" key="1">
    <citation type="journal article" date="2020" name="Fungal Divers.">
        <title>Resolving the Mortierellaceae phylogeny through synthesis of multi-gene phylogenetics and phylogenomics.</title>
        <authorList>
            <person name="Vandepol N."/>
            <person name="Liber J."/>
            <person name="Desiro A."/>
            <person name="Na H."/>
            <person name="Kennedy M."/>
            <person name="Barry K."/>
            <person name="Grigoriev I.V."/>
            <person name="Miller A.N."/>
            <person name="O'Donnell K."/>
            <person name="Stajich J.E."/>
            <person name="Bonito G."/>
        </authorList>
    </citation>
    <scope>NUCLEOTIDE SEQUENCE</scope>
    <source>
        <strain evidence="1">KOD1015</strain>
    </source>
</reference>
<evidence type="ECO:0000313" key="2">
    <source>
        <dbReference type="Proteomes" id="UP000780801"/>
    </source>
</evidence>
<gene>
    <name evidence="1" type="ORF">BGW38_009443</name>
</gene>